<dbReference type="PANTHER" id="PTHR43124">
    <property type="entry name" value="PURINE EFFLUX PUMP PBUE"/>
    <property type="match status" value="1"/>
</dbReference>
<keyword evidence="5 9" id="KW-0812">Transmembrane</keyword>
<comment type="similarity">
    <text evidence="2">Belongs to the major facilitator superfamily. TCR/Tet family.</text>
</comment>
<keyword evidence="4" id="KW-1003">Cell membrane</keyword>
<organism evidence="11 12">
    <name type="scientific">Paenibacillus donghaensis</name>
    <dbReference type="NCBI Taxonomy" id="414771"/>
    <lineage>
        <taxon>Bacteria</taxon>
        <taxon>Bacillati</taxon>
        <taxon>Bacillota</taxon>
        <taxon>Bacilli</taxon>
        <taxon>Bacillales</taxon>
        <taxon>Paenibacillaceae</taxon>
        <taxon>Paenibacillus</taxon>
    </lineage>
</organism>
<dbReference type="GO" id="GO:0005886">
    <property type="term" value="C:plasma membrane"/>
    <property type="evidence" value="ECO:0007669"/>
    <property type="project" value="UniProtKB-SubCell"/>
</dbReference>
<dbReference type="OrthoDB" id="2986280at2"/>
<reference evidence="11 12" key="1">
    <citation type="submission" date="2017-06" db="EMBL/GenBank/DDBJ databases">
        <title>Complete genome sequence of Paenibacillus donghaensis KCTC 13049T isolated from East Sea sediment, South Korea.</title>
        <authorList>
            <person name="Jung B.K."/>
            <person name="Hong S.-J."/>
            <person name="Shin J.-H."/>
        </authorList>
    </citation>
    <scope>NUCLEOTIDE SEQUENCE [LARGE SCALE GENOMIC DNA]</scope>
    <source>
        <strain evidence="11 12">KCTC 13049</strain>
    </source>
</reference>
<dbReference type="RefSeq" id="WP_087915109.1">
    <property type="nucleotide sequence ID" value="NZ_CP021780.1"/>
</dbReference>
<dbReference type="PRINTS" id="PR01035">
    <property type="entry name" value="TCRTETA"/>
</dbReference>
<dbReference type="InterPro" id="IPR005829">
    <property type="entry name" value="Sugar_transporter_CS"/>
</dbReference>
<evidence type="ECO:0000313" key="12">
    <source>
        <dbReference type="Proteomes" id="UP000249890"/>
    </source>
</evidence>
<gene>
    <name evidence="11" type="ORF">B9T62_10035</name>
</gene>
<dbReference type="SUPFAM" id="SSF103473">
    <property type="entry name" value="MFS general substrate transporter"/>
    <property type="match status" value="1"/>
</dbReference>
<evidence type="ECO:0000313" key="11">
    <source>
        <dbReference type="EMBL" id="ASA21096.1"/>
    </source>
</evidence>
<feature type="transmembrane region" description="Helical" evidence="9">
    <location>
        <begin position="39"/>
        <end position="61"/>
    </location>
</feature>
<keyword evidence="7 9" id="KW-0472">Membrane</keyword>
<feature type="domain" description="Major facilitator superfamily (MFS) profile" evidence="10">
    <location>
        <begin position="7"/>
        <end position="399"/>
    </location>
</feature>
<dbReference type="InterPro" id="IPR050189">
    <property type="entry name" value="MFS_Efflux_Transporters"/>
</dbReference>
<proteinExistence type="inferred from homology"/>
<dbReference type="InterPro" id="IPR001958">
    <property type="entry name" value="Tet-R_TetA/multi-R_MdtG-like"/>
</dbReference>
<evidence type="ECO:0000259" key="10">
    <source>
        <dbReference type="PROSITE" id="PS50850"/>
    </source>
</evidence>
<accession>A0A2Z2K510</accession>
<evidence type="ECO:0000256" key="3">
    <source>
        <dbReference type="ARBA" id="ARBA00022448"/>
    </source>
</evidence>
<name>A0A2Z2K510_9BACL</name>
<comment type="subcellular location">
    <subcellularLocation>
        <location evidence="1">Cell membrane</location>
        <topology evidence="1">Multi-pass membrane protein</topology>
    </subcellularLocation>
</comment>
<keyword evidence="12" id="KW-1185">Reference proteome</keyword>
<evidence type="ECO:0000256" key="1">
    <source>
        <dbReference type="ARBA" id="ARBA00004651"/>
    </source>
</evidence>
<feature type="transmembrane region" description="Helical" evidence="9">
    <location>
        <begin position="287"/>
        <end position="305"/>
    </location>
</feature>
<dbReference type="Proteomes" id="UP000249890">
    <property type="component" value="Chromosome"/>
</dbReference>
<feature type="transmembrane region" description="Helical" evidence="9">
    <location>
        <begin position="375"/>
        <end position="395"/>
    </location>
</feature>
<feature type="transmembrane region" description="Helical" evidence="9">
    <location>
        <begin position="219"/>
        <end position="241"/>
    </location>
</feature>
<feature type="compositionally biased region" description="Basic and acidic residues" evidence="8">
    <location>
        <begin position="399"/>
        <end position="417"/>
    </location>
</feature>
<feature type="transmembrane region" description="Helical" evidence="9">
    <location>
        <begin position="171"/>
        <end position="188"/>
    </location>
</feature>
<feature type="transmembrane region" description="Helical" evidence="9">
    <location>
        <begin position="311"/>
        <end position="334"/>
    </location>
</feature>
<dbReference type="GO" id="GO:0022857">
    <property type="term" value="F:transmembrane transporter activity"/>
    <property type="evidence" value="ECO:0007669"/>
    <property type="project" value="InterPro"/>
</dbReference>
<dbReference type="AlphaFoldDB" id="A0A2Z2K510"/>
<dbReference type="CDD" id="cd17474">
    <property type="entry name" value="MFS_YfmO_like"/>
    <property type="match status" value="1"/>
</dbReference>
<dbReference type="InterPro" id="IPR020846">
    <property type="entry name" value="MFS_dom"/>
</dbReference>
<dbReference type="PROSITE" id="PS00216">
    <property type="entry name" value="SUGAR_TRANSPORT_1"/>
    <property type="match status" value="1"/>
</dbReference>
<feature type="transmembrane region" description="Helical" evidence="9">
    <location>
        <begin position="100"/>
        <end position="127"/>
    </location>
</feature>
<feature type="transmembrane region" description="Helical" evidence="9">
    <location>
        <begin position="257"/>
        <end position="275"/>
    </location>
</feature>
<feature type="transmembrane region" description="Helical" evidence="9">
    <location>
        <begin position="73"/>
        <end position="94"/>
    </location>
</feature>
<dbReference type="Pfam" id="PF07690">
    <property type="entry name" value="MFS_1"/>
    <property type="match status" value="1"/>
</dbReference>
<evidence type="ECO:0000256" key="7">
    <source>
        <dbReference type="ARBA" id="ARBA00023136"/>
    </source>
</evidence>
<evidence type="ECO:0000256" key="4">
    <source>
        <dbReference type="ARBA" id="ARBA00022475"/>
    </source>
</evidence>
<evidence type="ECO:0000256" key="6">
    <source>
        <dbReference type="ARBA" id="ARBA00022989"/>
    </source>
</evidence>
<dbReference type="InterPro" id="IPR011701">
    <property type="entry name" value="MFS"/>
</dbReference>
<dbReference type="Gene3D" id="1.20.1250.20">
    <property type="entry name" value="MFS general substrate transporter like domains"/>
    <property type="match status" value="1"/>
</dbReference>
<evidence type="ECO:0000256" key="2">
    <source>
        <dbReference type="ARBA" id="ARBA00007520"/>
    </source>
</evidence>
<dbReference type="InterPro" id="IPR036259">
    <property type="entry name" value="MFS_trans_sf"/>
</dbReference>
<evidence type="ECO:0000256" key="5">
    <source>
        <dbReference type="ARBA" id="ARBA00022692"/>
    </source>
</evidence>
<protein>
    <submittedName>
        <fullName evidence="11">MFS transporter</fullName>
    </submittedName>
</protein>
<evidence type="ECO:0000256" key="9">
    <source>
        <dbReference type="SAM" id="Phobius"/>
    </source>
</evidence>
<feature type="region of interest" description="Disordered" evidence="8">
    <location>
        <begin position="398"/>
        <end position="423"/>
    </location>
</feature>
<evidence type="ECO:0000256" key="8">
    <source>
        <dbReference type="SAM" id="MobiDB-lite"/>
    </source>
</evidence>
<keyword evidence="6 9" id="KW-1133">Transmembrane helix</keyword>
<sequence length="423" mass="45145">MKDKKWDLLALASIPLIMTLSNSMLLPILPQISRELGISAFQVSMLITVYGLMAIVMIPVAGYLSDRFGRKKIILPSLIIAAAGGAVCVAAAWFMNGVDAYWVILGGRLLQGIGAAGAFPIVLPFVGDLFSDEREVSRSLGIIETSNTFGKVLSPILGAYLGLLLWYAPFIAIPVLCLISFGLVLFLVKKPKRQEEAEPQGIKEFMGGIVRILHEKGRWLYAIFAIGGICMFVTFGVQFYLSEILESKYEMHGARKGFVLAIPLALLCLASYGTGKIMGQNKARMKWLGFSGMVLVTGAMLAAGFHEGIFYGVACMAAGGIGIGVALPCMDALITEGIEKENSGTITSLYSSMRFIGVSLGPPAVSLLLPRGHGLLFGTMAAAGAVGGLLTLFAVTPGKGEKEQPDPAEAGKSDKQFRPQRAR</sequence>
<dbReference type="PANTHER" id="PTHR43124:SF3">
    <property type="entry name" value="CHLORAMPHENICOL EFFLUX PUMP RV0191"/>
    <property type="match status" value="1"/>
</dbReference>
<dbReference type="EMBL" id="CP021780">
    <property type="protein sequence ID" value="ASA21096.1"/>
    <property type="molecule type" value="Genomic_DNA"/>
</dbReference>
<dbReference type="PROSITE" id="PS50850">
    <property type="entry name" value="MFS"/>
    <property type="match status" value="1"/>
</dbReference>
<dbReference type="KEGG" id="pdh:B9T62_10035"/>
<keyword evidence="3" id="KW-0813">Transport</keyword>